<dbReference type="CDD" id="cd06171">
    <property type="entry name" value="Sigma70_r4"/>
    <property type="match status" value="1"/>
</dbReference>
<dbReference type="Pfam" id="PF04542">
    <property type="entry name" value="Sigma70_r2"/>
    <property type="match status" value="1"/>
</dbReference>
<dbReference type="InterPro" id="IPR007627">
    <property type="entry name" value="RNA_pol_sigma70_r2"/>
</dbReference>
<evidence type="ECO:0000259" key="6">
    <source>
        <dbReference type="Pfam" id="PF04542"/>
    </source>
</evidence>
<evidence type="ECO:0000256" key="4">
    <source>
        <dbReference type="ARBA" id="ARBA00023125"/>
    </source>
</evidence>
<dbReference type="Gene3D" id="1.10.10.10">
    <property type="entry name" value="Winged helix-like DNA-binding domain superfamily/Winged helix DNA-binding domain"/>
    <property type="match status" value="1"/>
</dbReference>
<name>A0ABX7PMH4_9ACTN</name>
<keyword evidence="5" id="KW-0804">Transcription</keyword>
<dbReference type="InterPro" id="IPR013249">
    <property type="entry name" value="RNA_pol_sigma70_r4_t2"/>
</dbReference>
<evidence type="ECO:0000256" key="1">
    <source>
        <dbReference type="ARBA" id="ARBA00010641"/>
    </source>
</evidence>
<protein>
    <submittedName>
        <fullName evidence="8">SigE family RNA polymerase sigma factor</fullName>
    </submittedName>
</protein>
<dbReference type="PANTHER" id="PTHR43133:SF50">
    <property type="entry name" value="ECF RNA POLYMERASE SIGMA FACTOR SIGM"/>
    <property type="match status" value="1"/>
</dbReference>
<dbReference type="InterPro" id="IPR036388">
    <property type="entry name" value="WH-like_DNA-bd_sf"/>
</dbReference>
<dbReference type="NCBIfam" id="TIGR02937">
    <property type="entry name" value="sigma70-ECF"/>
    <property type="match status" value="1"/>
</dbReference>
<accession>A0ABX7PMH4</accession>
<dbReference type="EMBL" id="CP022295">
    <property type="protein sequence ID" value="QSR27199.1"/>
    <property type="molecule type" value="Genomic_DNA"/>
</dbReference>
<keyword evidence="9" id="KW-1185">Reference proteome</keyword>
<proteinExistence type="inferred from homology"/>
<evidence type="ECO:0000313" key="9">
    <source>
        <dbReference type="Proteomes" id="UP000662818"/>
    </source>
</evidence>
<dbReference type="SUPFAM" id="SSF88659">
    <property type="entry name" value="Sigma3 and sigma4 domains of RNA polymerase sigma factors"/>
    <property type="match status" value="1"/>
</dbReference>
<dbReference type="InterPro" id="IPR013324">
    <property type="entry name" value="RNA_pol_sigma_r3/r4-like"/>
</dbReference>
<evidence type="ECO:0000313" key="8">
    <source>
        <dbReference type="EMBL" id="QSR27199.1"/>
    </source>
</evidence>
<evidence type="ECO:0000259" key="7">
    <source>
        <dbReference type="Pfam" id="PF08281"/>
    </source>
</evidence>
<dbReference type="Pfam" id="PF08281">
    <property type="entry name" value="Sigma70_r4_2"/>
    <property type="match status" value="1"/>
</dbReference>
<keyword evidence="4" id="KW-0238">DNA-binding</keyword>
<dbReference type="NCBIfam" id="TIGR02983">
    <property type="entry name" value="SigE-fam_strep"/>
    <property type="match status" value="1"/>
</dbReference>
<evidence type="ECO:0000256" key="2">
    <source>
        <dbReference type="ARBA" id="ARBA00023015"/>
    </source>
</evidence>
<dbReference type="InterPro" id="IPR014284">
    <property type="entry name" value="RNA_pol_sigma-70_dom"/>
</dbReference>
<dbReference type="InterPro" id="IPR013325">
    <property type="entry name" value="RNA_pol_sigma_r2"/>
</dbReference>
<comment type="similarity">
    <text evidence="1">Belongs to the sigma-70 factor family. ECF subfamily.</text>
</comment>
<dbReference type="PANTHER" id="PTHR43133">
    <property type="entry name" value="RNA POLYMERASE ECF-TYPE SIGMA FACTO"/>
    <property type="match status" value="1"/>
</dbReference>
<dbReference type="InterPro" id="IPR039425">
    <property type="entry name" value="RNA_pol_sigma-70-like"/>
</dbReference>
<sequence length="175" mass="19845">MTQRASDADSAIETLYVAHWDQLVRLSVLLVRDQGQAEEVVQDAFIELHRRWARLDDPDRAPAYLRQTVVNRSRSALRHRGVVQRHLARQHRVDDAPPADEPVLADSRRRSVLEALQQLPRRQREVLALRYYLELSEAEIAETLGISRGAVKSHASRGAASLRPLLAAHDLKDGQ</sequence>
<dbReference type="InterPro" id="IPR014325">
    <property type="entry name" value="RNA_pol_sigma-E_actinobac"/>
</dbReference>
<dbReference type="Gene3D" id="1.10.1740.10">
    <property type="match status" value="1"/>
</dbReference>
<evidence type="ECO:0000256" key="3">
    <source>
        <dbReference type="ARBA" id="ARBA00023082"/>
    </source>
</evidence>
<feature type="domain" description="RNA polymerase sigma factor 70 region 4 type 2" evidence="7">
    <location>
        <begin position="110"/>
        <end position="160"/>
    </location>
</feature>
<keyword evidence="3" id="KW-0731">Sigma factor</keyword>
<keyword evidence="2" id="KW-0805">Transcription regulation</keyword>
<gene>
    <name evidence="8" type="ORF">CFH99_16385</name>
</gene>
<reference evidence="8 9" key="1">
    <citation type="submission" date="2017-06" db="EMBL/GenBank/DDBJ databases">
        <title>Complete Genome Sequence of the Soil Carbazole-Degrading Bacterium Nocardioides aromaticivorans IC177.</title>
        <authorList>
            <person name="Vejarano F."/>
            <person name="Suzuki-Minakuchi C."/>
            <person name="Ohtsubo Y."/>
            <person name="Tsuda M."/>
            <person name="Okada K."/>
            <person name="Nojiri H."/>
        </authorList>
    </citation>
    <scope>NUCLEOTIDE SEQUENCE [LARGE SCALE GENOMIC DNA]</scope>
    <source>
        <strain evidence="8 9">IC177</strain>
    </source>
</reference>
<organism evidence="8 9">
    <name type="scientific">Nocardioides aromaticivorans</name>
    <dbReference type="NCBI Taxonomy" id="200618"/>
    <lineage>
        <taxon>Bacteria</taxon>
        <taxon>Bacillati</taxon>
        <taxon>Actinomycetota</taxon>
        <taxon>Actinomycetes</taxon>
        <taxon>Propionibacteriales</taxon>
        <taxon>Nocardioidaceae</taxon>
        <taxon>Nocardioides</taxon>
    </lineage>
</organism>
<feature type="domain" description="RNA polymerase sigma-70 region 2" evidence="6">
    <location>
        <begin position="15"/>
        <end position="80"/>
    </location>
</feature>
<dbReference type="Proteomes" id="UP000662818">
    <property type="component" value="Chromosome"/>
</dbReference>
<dbReference type="SUPFAM" id="SSF88946">
    <property type="entry name" value="Sigma2 domain of RNA polymerase sigma factors"/>
    <property type="match status" value="1"/>
</dbReference>
<evidence type="ECO:0000256" key="5">
    <source>
        <dbReference type="ARBA" id="ARBA00023163"/>
    </source>
</evidence>